<dbReference type="EMBL" id="LJSG01000008">
    <property type="protein sequence ID" value="KPP93608.1"/>
    <property type="molecule type" value="Genomic_DNA"/>
</dbReference>
<organism evidence="3 4">
    <name type="scientific">Roseibaca calidilacus</name>
    <dbReference type="NCBI Taxonomy" id="1666912"/>
    <lineage>
        <taxon>Bacteria</taxon>
        <taxon>Pseudomonadati</taxon>
        <taxon>Pseudomonadota</taxon>
        <taxon>Alphaproteobacteria</taxon>
        <taxon>Rhodobacterales</taxon>
        <taxon>Paracoccaceae</taxon>
        <taxon>Roseinatronobacter</taxon>
    </lineage>
</organism>
<comment type="caution">
    <text evidence="3">The sequence shown here is derived from an EMBL/GenBank/DDBJ whole genome shotgun (WGS) entry which is preliminary data.</text>
</comment>
<feature type="domain" description="ORC1/DEAH AAA+ ATPase" evidence="1">
    <location>
        <begin position="29"/>
        <end position="159"/>
    </location>
</feature>
<dbReference type="InterPro" id="IPR027417">
    <property type="entry name" value="P-loop_NTPase"/>
</dbReference>
<dbReference type="PANTHER" id="PTHR35894:SF5">
    <property type="entry name" value="MU-LIKE PROPHAGE FLUMU DNA TRANSPOSITION PROTEIN B"/>
    <property type="match status" value="1"/>
</dbReference>
<evidence type="ECO:0000313" key="3">
    <source>
        <dbReference type="EMBL" id="KPP93608.1"/>
    </source>
</evidence>
<name>A0A0P7YX29_9RHOB</name>
<dbReference type="EMBL" id="FBYC01000004">
    <property type="protein sequence ID" value="CUX80385.1"/>
    <property type="molecule type" value="Genomic_DNA"/>
</dbReference>
<dbReference type="Gene3D" id="3.40.50.300">
    <property type="entry name" value="P-loop containing nucleotide triphosphate hydrolases"/>
    <property type="match status" value="1"/>
</dbReference>
<dbReference type="STRING" id="1666912.Ga0058931_1094"/>
<evidence type="ECO:0000313" key="2">
    <source>
        <dbReference type="EMBL" id="CUX80385.1"/>
    </source>
</evidence>
<dbReference type="GO" id="GO:0003677">
    <property type="term" value="F:DNA binding"/>
    <property type="evidence" value="ECO:0007669"/>
    <property type="project" value="InterPro"/>
</dbReference>
<reference evidence="3 4" key="1">
    <citation type="submission" date="2015-09" db="EMBL/GenBank/DDBJ databases">
        <title>Identification and resolution of microdiversity through metagenomic sequencing of parallel consortia.</title>
        <authorList>
            <person name="Nelson W.C."/>
            <person name="Romine M.F."/>
            <person name="Lindemann S.R."/>
        </authorList>
    </citation>
    <scope>NUCLEOTIDE SEQUENCE [LARGE SCALE GENOMIC DNA]</scope>
    <source>
        <strain evidence="3">HL-91</strain>
    </source>
</reference>
<dbReference type="SUPFAM" id="SSF52540">
    <property type="entry name" value="P-loop containing nucleoside triphosphate hydrolases"/>
    <property type="match status" value="1"/>
</dbReference>
<dbReference type="Proteomes" id="UP000182045">
    <property type="component" value="Unassembled WGS sequence"/>
</dbReference>
<dbReference type="GO" id="GO:0006313">
    <property type="term" value="P:DNA transposition"/>
    <property type="evidence" value="ECO:0007669"/>
    <property type="project" value="InterPro"/>
</dbReference>
<dbReference type="InterPro" id="IPR049945">
    <property type="entry name" value="AAA_22"/>
</dbReference>
<dbReference type="InterPro" id="IPR036733">
    <property type="entry name" value="B_transposit_C_sf"/>
</dbReference>
<dbReference type="PANTHER" id="PTHR35894">
    <property type="entry name" value="GENERAL SECRETION PATHWAY PROTEIN A-RELATED"/>
    <property type="match status" value="1"/>
</dbReference>
<dbReference type="GO" id="GO:0016887">
    <property type="term" value="F:ATP hydrolysis activity"/>
    <property type="evidence" value="ECO:0007669"/>
    <property type="project" value="InterPro"/>
</dbReference>
<dbReference type="Gene3D" id="1.10.1180.10">
    <property type="entry name" value="B transposition protein, C-terminal domain"/>
    <property type="match status" value="1"/>
</dbReference>
<evidence type="ECO:0000313" key="5">
    <source>
        <dbReference type="Proteomes" id="UP000182045"/>
    </source>
</evidence>
<proteinExistence type="predicted"/>
<dbReference type="RefSeq" id="WP_072245437.1">
    <property type="nucleotide sequence ID" value="NZ_FBYC01000004.1"/>
</dbReference>
<dbReference type="Proteomes" id="UP000050413">
    <property type="component" value="Unassembled WGS sequence"/>
</dbReference>
<evidence type="ECO:0000259" key="1">
    <source>
        <dbReference type="Pfam" id="PF13401"/>
    </source>
</evidence>
<gene>
    <name evidence="2" type="ORF">Ga0058931_1094</name>
    <name evidence="3" type="ORF">HLUCCA05_11575</name>
</gene>
<keyword evidence="5" id="KW-1185">Reference proteome</keyword>
<sequence length="257" mass="28628">MHHTPEHTPIIETEASETIKFVVRQIALTAGIGIIKGPVGIGKTRTLKGLVTEWEREIRVIYLRSSPEIDGSILAFTSALLEHFNVYEGRTREAVQALAGLLGSYPFQEGRRPTVLVIDEAQGLKVNVLETLRRLYDDGDKAREGDRFHPAFGMVFCGNKQFLGRTGRKKEMDYDQFLTRIDVRRVLPAPSRDEFEALAAALCPTDNSAAAALARHGETQGNFRLMVKAYRQARMLAAGKPVTLNEIENAIFMMGDI</sequence>
<dbReference type="Pfam" id="PF13401">
    <property type="entry name" value="AAA_22"/>
    <property type="match status" value="1"/>
</dbReference>
<dbReference type="AlphaFoldDB" id="A0A0P7YX29"/>
<dbReference type="OrthoDB" id="7836219at2"/>
<dbReference type="InterPro" id="IPR052026">
    <property type="entry name" value="ExeA_AAA_ATPase_DNA-bind"/>
</dbReference>
<protein>
    <submittedName>
        <fullName evidence="2">DNA transposition protein, AAA+ family ATPase</fullName>
    </submittedName>
    <submittedName>
        <fullName evidence="3">Mu family bacteriophage DNA transposition protein</fullName>
    </submittedName>
</protein>
<evidence type="ECO:0000313" key="4">
    <source>
        <dbReference type="Proteomes" id="UP000050413"/>
    </source>
</evidence>
<reference evidence="2 5" key="2">
    <citation type="submission" date="2016-01" db="EMBL/GenBank/DDBJ databases">
        <authorList>
            <person name="Varghese N."/>
        </authorList>
    </citation>
    <scope>NUCLEOTIDE SEQUENCE [LARGE SCALE GENOMIC DNA]</scope>
    <source>
        <strain evidence="2 5">HL-91</strain>
    </source>
</reference>
<accession>A0A0P7YX29</accession>